<feature type="transmembrane region" description="Helical" evidence="1">
    <location>
        <begin position="37"/>
        <end position="55"/>
    </location>
</feature>
<dbReference type="OrthoDB" id="7595324at2"/>
<dbReference type="NCBIfam" id="TIGR02281">
    <property type="entry name" value="clan_AA_DTGA"/>
    <property type="match status" value="1"/>
</dbReference>
<name>A0A411YZ49_9RHOB</name>
<evidence type="ECO:0000313" key="3">
    <source>
        <dbReference type="Proteomes" id="UP000284547"/>
    </source>
</evidence>
<keyword evidence="3" id="KW-1185">Reference proteome</keyword>
<dbReference type="GO" id="GO:0006508">
    <property type="term" value="P:proteolysis"/>
    <property type="evidence" value="ECO:0007669"/>
    <property type="project" value="UniProtKB-KW"/>
</dbReference>
<accession>A0A411YZ49</accession>
<keyword evidence="1" id="KW-1133">Transmembrane helix</keyword>
<dbReference type="GO" id="GO:0008233">
    <property type="term" value="F:peptidase activity"/>
    <property type="evidence" value="ECO:0007669"/>
    <property type="project" value="UniProtKB-KW"/>
</dbReference>
<dbReference type="AlphaFoldDB" id="A0A411YZ49"/>
<comment type="caution">
    <text evidence="2">The sequence shown here is derived from an EMBL/GenBank/DDBJ whole genome shotgun (WGS) entry which is preliminary data.</text>
</comment>
<dbReference type="SUPFAM" id="SSF50630">
    <property type="entry name" value="Acid proteases"/>
    <property type="match status" value="1"/>
</dbReference>
<dbReference type="EMBL" id="QWEY01000010">
    <property type="protein sequence ID" value="RGP36090.1"/>
    <property type="molecule type" value="Genomic_DNA"/>
</dbReference>
<proteinExistence type="predicted"/>
<gene>
    <name evidence="2" type="ORF">D1012_16915</name>
</gene>
<keyword evidence="1" id="KW-0812">Transmembrane</keyword>
<reference evidence="2 3" key="1">
    <citation type="submission" date="2018-08" db="EMBL/GenBank/DDBJ databases">
        <title>Flavobacterium tibetense sp. nov., isolated from a wetland YonghuCo on Tibetan Plateau.</title>
        <authorList>
            <person name="Phurbu D."/>
            <person name="Lu H."/>
            <person name="Xing P."/>
        </authorList>
    </citation>
    <scope>NUCLEOTIDE SEQUENCE [LARGE SCALE GENOMIC DNA]</scope>
    <source>
        <strain evidence="2 3">DJC</strain>
    </source>
</reference>
<dbReference type="CDD" id="cd05483">
    <property type="entry name" value="retropepsin_like_bacteria"/>
    <property type="match status" value="1"/>
</dbReference>
<evidence type="ECO:0000256" key="1">
    <source>
        <dbReference type="SAM" id="Phobius"/>
    </source>
</evidence>
<evidence type="ECO:0000313" key="2">
    <source>
        <dbReference type="EMBL" id="RGP36090.1"/>
    </source>
</evidence>
<dbReference type="InterPro" id="IPR011969">
    <property type="entry name" value="Clan_AA_Asp_peptidase_C"/>
</dbReference>
<sequence>MDGDMIARLAYLGLLLAAVGGYIIVEFRGRMGQALRTAAAWGLIVIGLMAGYGLWHDLRPGMLPRQTVVEGGEIRLPRAPDGHYHLTLTINGTPIPFLVDTGATQMVLSLPDARRLGIDPAALAFIGEARTANGIVRTARVSLTDVELGPYRDASVTAVVNEGDLDTSLLGMSYLGRYSIEITGGEMILRR</sequence>
<dbReference type="InterPro" id="IPR021109">
    <property type="entry name" value="Peptidase_aspartic_dom_sf"/>
</dbReference>
<keyword evidence="2" id="KW-0378">Hydrolase</keyword>
<protein>
    <submittedName>
        <fullName evidence="2">TIGR02281 family clan AA aspartic protease</fullName>
        <ecNumber evidence="2">3.4.23.-</ecNumber>
    </submittedName>
</protein>
<feature type="transmembrane region" description="Helical" evidence="1">
    <location>
        <begin position="6"/>
        <end position="25"/>
    </location>
</feature>
<dbReference type="InterPro" id="IPR034122">
    <property type="entry name" value="Retropepsin-like_bacterial"/>
</dbReference>
<dbReference type="RefSeq" id="WP_118155008.1">
    <property type="nucleotide sequence ID" value="NZ_QWEY01000010.1"/>
</dbReference>
<keyword evidence="2" id="KW-0645">Protease</keyword>
<dbReference type="EC" id="3.4.23.-" evidence="2"/>
<organism evidence="2 3">
    <name type="scientific">Pseudotabrizicola alkalilacus</name>
    <dbReference type="NCBI Taxonomy" id="2305252"/>
    <lineage>
        <taxon>Bacteria</taxon>
        <taxon>Pseudomonadati</taxon>
        <taxon>Pseudomonadota</taxon>
        <taxon>Alphaproteobacteria</taxon>
        <taxon>Rhodobacterales</taxon>
        <taxon>Paracoccaceae</taxon>
        <taxon>Pseudotabrizicola</taxon>
    </lineage>
</organism>
<dbReference type="Proteomes" id="UP000284547">
    <property type="component" value="Unassembled WGS sequence"/>
</dbReference>
<keyword evidence="1" id="KW-0472">Membrane</keyword>
<dbReference type="Pfam" id="PF13975">
    <property type="entry name" value="gag-asp_proteas"/>
    <property type="match status" value="1"/>
</dbReference>
<dbReference type="Gene3D" id="2.40.70.10">
    <property type="entry name" value="Acid Proteases"/>
    <property type="match status" value="1"/>
</dbReference>